<organism evidence="3 4">
    <name type="scientific">Fluviispira sanaruensis</name>
    <dbReference type="NCBI Taxonomy" id="2493639"/>
    <lineage>
        <taxon>Bacteria</taxon>
        <taxon>Pseudomonadati</taxon>
        <taxon>Bdellovibrionota</taxon>
        <taxon>Oligoflexia</taxon>
        <taxon>Silvanigrellales</taxon>
        <taxon>Silvanigrellaceae</taxon>
        <taxon>Fluviispira</taxon>
    </lineage>
</organism>
<dbReference type="InterPro" id="IPR002634">
    <property type="entry name" value="BolA"/>
</dbReference>
<proteinExistence type="inferred from homology"/>
<dbReference type="SUPFAM" id="SSF82657">
    <property type="entry name" value="BolA-like"/>
    <property type="match status" value="1"/>
</dbReference>
<dbReference type="OrthoDB" id="5294732at2"/>
<reference evidence="3 4" key="1">
    <citation type="submission" date="2018-12" db="EMBL/GenBank/DDBJ databases">
        <title>Rubrispira sanarue gen. nov., sp., nov., a member of the order Silvanigrellales, isolated from a brackish lake in Hamamatsu Japan.</title>
        <authorList>
            <person name="Maejima Y."/>
            <person name="Iino T."/>
            <person name="Muraguchi Y."/>
            <person name="Fukuda K."/>
            <person name="Nojiri H."/>
            <person name="Ohkuma M."/>
            <person name="Moriuchi R."/>
            <person name="Dohra H."/>
            <person name="Kimbara K."/>
            <person name="Shintani M."/>
        </authorList>
    </citation>
    <scope>NUCLEOTIDE SEQUENCE [LARGE SCALE GENOMIC DNA]</scope>
    <source>
        <strain evidence="3 4">RF1110005</strain>
    </source>
</reference>
<name>A0A4P2VFY7_FLUSA</name>
<dbReference type="Pfam" id="PF01722">
    <property type="entry name" value="BolA"/>
    <property type="match status" value="1"/>
</dbReference>
<evidence type="ECO:0000313" key="3">
    <source>
        <dbReference type="EMBL" id="BBH51606.1"/>
    </source>
</evidence>
<comment type="similarity">
    <text evidence="1 2">Belongs to the BolA/IbaG family.</text>
</comment>
<dbReference type="PANTHER" id="PTHR46229">
    <property type="entry name" value="BOLA TRANSCRIPTION REGULATOR"/>
    <property type="match status" value="1"/>
</dbReference>
<sequence>MNIQSTIENKLKEKFNPDYLKVENESYMHSVPKGSETHFRIEIVANIFENLSLLKRHRLMNEILAEEFSLIRACSLHTFTQKEWETRNFTTSESPNCMGGSKIK</sequence>
<protein>
    <submittedName>
        <fullName evidence="3">Transcriptional regulator</fullName>
    </submittedName>
</protein>
<dbReference type="Proteomes" id="UP000291236">
    <property type="component" value="Chromosome"/>
</dbReference>
<dbReference type="AlphaFoldDB" id="A0A4P2VFY7"/>
<gene>
    <name evidence="3" type="ORF">JCM31447_308700</name>
</gene>
<dbReference type="Gene3D" id="3.30.300.90">
    <property type="entry name" value="BolA-like"/>
    <property type="match status" value="1"/>
</dbReference>
<dbReference type="PIRSF" id="PIRSF003113">
    <property type="entry name" value="BolA"/>
    <property type="match status" value="1"/>
</dbReference>
<accession>A0A4P2VFY7</accession>
<keyword evidence="4" id="KW-1185">Reference proteome</keyword>
<dbReference type="InterPro" id="IPR036065">
    <property type="entry name" value="BolA-like_sf"/>
</dbReference>
<dbReference type="PANTHER" id="PTHR46229:SF2">
    <property type="entry name" value="BOLA-LIKE PROTEIN 1"/>
    <property type="match status" value="1"/>
</dbReference>
<evidence type="ECO:0000313" key="4">
    <source>
        <dbReference type="Proteomes" id="UP000291236"/>
    </source>
</evidence>
<evidence type="ECO:0000256" key="1">
    <source>
        <dbReference type="ARBA" id="ARBA00005578"/>
    </source>
</evidence>
<dbReference type="RefSeq" id="WP_130605319.1">
    <property type="nucleotide sequence ID" value="NZ_AP019368.1"/>
</dbReference>
<dbReference type="InterPro" id="IPR050961">
    <property type="entry name" value="BolA/IbaG_stress_morph_reg"/>
</dbReference>
<evidence type="ECO:0000256" key="2">
    <source>
        <dbReference type="RuleBase" id="RU003860"/>
    </source>
</evidence>
<dbReference type="KEGG" id="sbf:JCM31447_308700"/>
<dbReference type="EMBL" id="AP019368">
    <property type="protein sequence ID" value="BBH51606.1"/>
    <property type="molecule type" value="Genomic_DNA"/>
</dbReference>